<feature type="compositionally biased region" description="Polar residues" evidence="1">
    <location>
        <begin position="113"/>
        <end position="122"/>
    </location>
</feature>
<reference evidence="3 4" key="1">
    <citation type="submission" date="2016-10" db="EMBL/GenBank/DDBJ databases">
        <authorList>
            <person name="de Groot N.N."/>
        </authorList>
    </citation>
    <scope>NUCLEOTIDE SEQUENCE [LARGE SCALE GENOMIC DNA]</scope>
    <source>
        <strain evidence="3">MBHS1</strain>
    </source>
</reference>
<feature type="signal peptide" evidence="2">
    <location>
        <begin position="1"/>
        <end position="21"/>
    </location>
</feature>
<organism evidence="3 4">
    <name type="scientific">Candidatus Venteria ishoeyi</name>
    <dbReference type="NCBI Taxonomy" id="1899563"/>
    <lineage>
        <taxon>Bacteria</taxon>
        <taxon>Pseudomonadati</taxon>
        <taxon>Pseudomonadota</taxon>
        <taxon>Gammaproteobacteria</taxon>
        <taxon>Thiotrichales</taxon>
        <taxon>Thiotrichaceae</taxon>
        <taxon>Venteria</taxon>
    </lineage>
</organism>
<evidence type="ECO:0000313" key="3">
    <source>
        <dbReference type="EMBL" id="SEH06234.1"/>
    </source>
</evidence>
<keyword evidence="2" id="KW-0732">Signal</keyword>
<evidence type="ECO:0000256" key="1">
    <source>
        <dbReference type="SAM" id="MobiDB-lite"/>
    </source>
</evidence>
<dbReference type="OrthoDB" id="2661942at2"/>
<dbReference type="AlphaFoldDB" id="A0A1H6FB40"/>
<dbReference type="Proteomes" id="UP000236724">
    <property type="component" value="Unassembled WGS sequence"/>
</dbReference>
<gene>
    <name evidence="3" type="ORF">MBHS_02089</name>
</gene>
<evidence type="ECO:0000256" key="2">
    <source>
        <dbReference type="SAM" id="SignalP"/>
    </source>
</evidence>
<accession>A0A1H6FB40</accession>
<dbReference type="RefSeq" id="WP_103920056.1">
    <property type="nucleotide sequence ID" value="NZ_FMSV02000442.1"/>
</dbReference>
<feature type="region of interest" description="Disordered" evidence="1">
    <location>
        <begin position="113"/>
        <end position="137"/>
    </location>
</feature>
<proteinExistence type="predicted"/>
<protein>
    <submittedName>
        <fullName evidence="3">Uncharacterized protein</fullName>
    </submittedName>
</protein>
<dbReference type="EMBL" id="FMSV02000442">
    <property type="protein sequence ID" value="SEH06234.1"/>
    <property type="molecule type" value="Genomic_DNA"/>
</dbReference>
<name>A0A1H6FB40_9GAMM</name>
<feature type="chain" id="PRO_5014692883" evidence="2">
    <location>
        <begin position="22"/>
        <end position="169"/>
    </location>
</feature>
<evidence type="ECO:0000313" key="4">
    <source>
        <dbReference type="Proteomes" id="UP000236724"/>
    </source>
</evidence>
<keyword evidence="4" id="KW-1185">Reference proteome</keyword>
<sequence>MYFIKTIFISIFLFFSGIALAVPPPWIASVEAENLDFSQQSCNEIAHTMLQKQGFARITPKNNGIFAAYRKGRDYHYKVVIKCFDSLGLVNVTVVSNRKGGLNKARQLLGNISSQTKHTGTASPGRRQPGSHTDFPDCADGPTLVRCLNTIPEDSLDIAQDYLEKRKTQ</sequence>